<keyword evidence="1" id="KW-1133">Transmembrane helix</keyword>
<dbReference type="InterPro" id="IPR018247">
    <property type="entry name" value="EF_Hand_1_Ca_BS"/>
</dbReference>
<dbReference type="AlphaFoldDB" id="A0A1Z5K085"/>
<evidence type="ECO:0008006" key="4">
    <source>
        <dbReference type="Google" id="ProtNLM"/>
    </source>
</evidence>
<organism evidence="2 3">
    <name type="scientific">Fistulifera solaris</name>
    <name type="common">Oleaginous diatom</name>
    <dbReference type="NCBI Taxonomy" id="1519565"/>
    <lineage>
        <taxon>Eukaryota</taxon>
        <taxon>Sar</taxon>
        <taxon>Stramenopiles</taxon>
        <taxon>Ochrophyta</taxon>
        <taxon>Bacillariophyta</taxon>
        <taxon>Bacillariophyceae</taxon>
        <taxon>Bacillariophycidae</taxon>
        <taxon>Naviculales</taxon>
        <taxon>Naviculaceae</taxon>
        <taxon>Fistulifera</taxon>
    </lineage>
</organism>
<feature type="transmembrane region" description="Helical" evidence="1">
    <location>
        <begin position="60"/>
        <end position="76"/>
    </location>
</feature>
<dbReference type="OrthoDB" id="48980at2759"/>
<dbReference type="InParanoid" id="A0A1Z5K085"/>
<evidence type="ECO:0000313" key="2">
    <source>
        <dbReference type="EMBL" id="GAX19496.1"/>
    </source>
</evidence>
<keyword evidence="1" id="KW-0812">Transmembrane</keyword>
<dbReference type="PROSITE" id="PS00018">
    <property type="entry name" value="EF_HAND_1"/>
    <property type="match status" value="1"/>
</dbReference>
<name>A0A1Z5K085_FISSO</name>
<gene>
    <name evidence="2" type="ORF">FisN_19Hh071</name>
</gene>
<keyword evidence="3" id="KW-1185">Reference proteome</keyword>
<protein>
    <recommendedName>
        <fullName evidence="4">EF-hand domain-containing protein</fullName>
    </recommendedName>
</protein>
<evidence type="ECO:0000256" key="1">
    <source>
        <dbReference type="SAM" id="Phobius"/>
    </source>
</evidence>
<accession>A0A1Z5K085</accession>
<evidence type="ECO:0000313" key="3">
    <source>
        <dbReference type="Proteomes" id="UP000198406"/>
    </source>
</evidence>
<proteinExistence type="predicted"/>
<keyword evidence="1" id="KW-0472">Membrane</keyword>
<dbReference type="EMBL" id="BDSP01000137">
    <property type="protein sequence ID" value="GAX19496.1"/>
    <property type="molecule type" value="Genomic_DNA"/>
</dbReference>
<dbReference type="Proteomes" id="UP000198406">
    <property type="component" value="Unassembled WGS sequence"/>
</dbReference>
<sequence>MPSVDVLYRVEVGEGTPLVQEPLPEIPEGSTSKEKIVTALAGLGFGTNLLLVLFSSQASVFWSSVFGMLLAPYALFQQRKLVQVRVLAETNVRMQDEVGRLQVENTRLQHQEEELSASASHLPQLEHTLEDVKTLNIASLDEIQTHLEESKQVLREMACNRKAELLHNLVTVALAMDKDGNRILSNEEIDEIVVTAKSIQGVRLRENVLRRTIIDYGRSVAGVMEVARNLVKEDLSEEEKTFSFVD</sequence>
<reference evidence="2 3" key="1">
    <citation type="journal article" date="2015" name="Plant Cell">
        <title>Oil accumulation by the oleaginous diatom Fistulifera solaris as revealed by the genome and transcriptome.</title>
        <authorList>
            <person name="Tanaka T."/>
            <person name="Maeda Y."/>
            <person name="Veluchamy A."/>
            <person name="Tanaka M."/>
            <person name="Abida H."/>
            <person name="Marechal E."/>
            <person name="Bowler C."/>
            <person name="Muto M."/>
            <person name="Sunaga Y."/>
            <person name="Tanaka M."/>
            <person name="Yoshino T."/>
            <person name="Taniguchi T."/>
            <person name="Fukuda Y."/>
            <person name="Nemoto M."/>
            <person name="Matsumoto M."/>
            <person name="Wong P.S."/>
            <person name="Aburatani S."/>
            <person name="Fujibuchi W."/>
        </authorList>
    </citation>
    <scope>NUCLEOTIDE SEQUENCE [LARGE SCALE GENOMIC DNA]</scope>
    <source>
        <strain evidence="2 3">JPCC DA0580</strain>
    </source>
</reference>
<comment type="caution">
    <text evidence="2">The sequence shown here is derived from an EMBL/GenBank/DDBJ whole genome shotgun (WGS) entry which is preliminary data.</text>
</comment>